<evidence type="ECO:0000256" key="2">
    <source>
        <dbReference type="ARBA" id="ARBA00022598"/>
    </source>
</evidence>
<dbReference type="EMBL" id="CP055903">
    <property type="protein sequence ID" value="QKX64191.1"/>
    <property type="molecule type" value="Genomic_DNA"/>
</dbReference>
<dbReference type="InterPro" id="IPR005914">
    <property type="entry name" value="Acac_CoA_synth"/>
</dbReference>
<feature type="domain" description="AMP-dependent synthetase/ligase" evidence="5">
    <location>
        <begin position="111"/>
        <end position="436"/>
    </location>
</feature>
<evidence type="ECO:0000259" key="5">
    <source>
        <dbReference type="Pfam" id="PF00501"/>
    </source>
</evidence>
<feature type="domain" description="Acetyl-coenzyme A synthetase N-terminal" evidence="6">
    <location>
        <begin position="43"/>
        <end position="100"/>
    </location>
</feature>
<dbReference type="RefSeq" id="XP_035350365.1">
    <property type="nucleotide sequence ID" value="XM_035494472.1"/>
</dbReference>
<dbReference type="InterPro" id="IPR020845">
    <property type="entry name" value="AMP-binding_CS"/>
</dbReference>
<dbReference type="GO" id="GO:0005524">
    <property type="term" value="F:ATP binding"/>
    <property type="evidence" value="ECO:0007669"/>
    <property type="project" value="UniProtKB-KW"/>
</dbReference>
<evidence type="ECO:0008006" key="9">
    <source>
        <dbReference type="Google" id="ProtNLM"/>
    </source>
</evidence>
<dbReference type="InterPro" id="IPR042099">
    <property type="entry name" value="ANL_N_sf"/>
</dbReference>
<evidence type="ECO:0000256" key="4">
    <source>
        <dbReference type="ARBA" id="ARBA00022840"/>
    </source>
</evidence>
<dbReference type="GeneID" id="55998842"/>
<reference evidence="8" key="1">
    <citation type="submission" date="2020-06" db="EMBL/GenBank/DDBJ databases">
        <title>A chromosome-scale genome assembly of Talaromyces rugulosus W13939.</title>
        <authorList>
            <person name="Wang B."/>
            <person name="Guo L."/>
            <person name="Ye K."/>
            <person name="Wang L."/>
        </authorList>
    </citation>
    <scope>NUCLEOTIDE SEQUENCE [LARGE SCALE GENOMIC DNA]</scope>
    <source>
        <strain evidence="8">W13939</strain>
    </source>
</reference>
<dbReference type="NCBIfam" id="TIGR01217">
    <property type="entry name" value="ac_ac_CoA_syn"/>
    <property type="match status" value="1"/>
</dbReference>
<keyword evidence="2" id="KW-0436">Ligase</keyword>
<dbReference type="PANTHER" id="PTHR42921:SF1">
    <property type="entry name" value="ACETOACETYL-COA SYNTHETASE"/>
    <property type="match status" value="1"/>
</dbReference>
<protein>
    <recommendedName>
        <fullName evidence="9">AMP-dependent synthetase/ligase domain-containing protein</fullName>
    </recommendedName>
</protein>
<dbReference type="OrthoDB" id="10253869at2759"/>
<dbReference type="NCBIfam" id="NF002937">
    <property type="entry name" value="PRK03584.1"/>
    <property type="match status" value="1"/>
</dbReference>
<dbReference type="Pfam" id="PF00501">
    <property type="entry name" value="AMP-binding"/>
    <property type="match status" value="1"/>
</dbReference>
<dbReference type="KEGG" id="trg:TRUGW13939_11364"/>
<keyword evidence="8" id="KW-1185">Reference proteome</keyword>
<dbReference type="GO" id="GO:0006629">
    <property type="term" value="P:lipid metabolic process"/>
    <property type="evidence" value="ECO:0007669"/>
    <property type="project" value="InterPro"/>
</dbReference>
<sequence>MIPPQVGSEEATELWRPSAPERTQIHHFKDLVNRKYSLELADYHDLWKWSVSEPALFWEEVWHHTMVKAHTPFTKVLDSNVPLFPRPRFFEGSTLNFAENLLFPKTCPGDDSIAIIGATESDREFVSWRELRDRVRICANAMRQSGVITGDRVAGFVGNHVNAVVAMLATTSIGAFWTAISPDSGVHAVLDRLAQIKPKVLFADNGSLYNGKVHGTESKVVEIVAGLQDLERVLIFQAMKTAELDLEKVKPVNGSASTYASFCDELKDQDAPLKFEYLDPDHPVYILYSSGTTGAPKPIVHGALGTLLQHKKEHVLHSDIRPGDRLFYYTTTTWMMWHWLVSGLASGATIVVYDGSPFRPLDIEDDKGDMAMARLIDELEITQFGTSAKYLSMIEQASLNPRNHPHRPVHLKTLRAVFSTAAPLAPSTFDYIYSSFHTDIMLGSITGGTDIISLFGASCPILPVHRGEIQCRGLGMAVATFDFAGNDITTSDEPGDLVCTTPFPAQPVMFWPPGPQGSEKYRKSYFDAFGPNTWHHGDFLRVNPKTGGLTMLGRSDGVLKPAGVRFGSAEIYNVILKHFASEIEDSLCIGRRREGIDTDETVVLFVKLVPGSFAPGRGISQDLTDRIQAAIRKELSARHVPGIIDVCPGNEIPVTSNGKKVENAVKQILCGLNIKTSASVANAACLDGYKQWAAEH</sequence>
<dbReference type="PROSITE" id="PS00455">
    <property type="entry name" value="AMP_BINDING"/>
    <property type="match status" value="1"/>
</dbReference>
<evidence type="ECO:0000256" key="3">
    <source>
        <dbReference type="ARBA" id="ARBA00022741"/>
    </source>
</evidence>
<dbReference type="SUPFAM" id="SSF56801">
    <property type="entry name" value="Acetyl-CoA synthetase-like"/>
    <property type="match status" value="1"/>
</dbReference>
<dbReference type="Gene3D" id="3.30.300.30">
    <property type="match status" value="1"/>
</dbReference>
<keyword evidence="3" id="KW-0547">Nucleotide-binding</keyword>
<dbReference type="Proteomes" id="UP000509510">
    <property type="component" value="Chromosome VI"/>
</dbReference>
<name>A0A7H8REQ6_TALRU</name>
<dbReference type="Pfam" id="PF16177">
    <property type="entry name" value="ACAS_N"/>
    <property type="match status" value="1"/>
</dbReference>
<dbReference type="InterPro" id="IPR000873">
    <property type="entry name" value="AMP-dep_synth/lig_dom"/>
</dbReference>
<evidence type="ECO:0000313" key="7">
    <source>
        <dbReference type="EMBL" id="QKX64191.1"/>
    </source>
</evidence>
<dbReference type="InterPro" id="IPR032387">
    <property type="entry name" value="ACAS_N"/>
</dbReference>
<dbReference type="Gene3D" id="3.40.50.12780">
    <property type="entry name" value="N-terminal domain of ligase-like"/>
    <property type="match status" value="1"/>
</dbReference>
<keyword evidence="4" id="KW-0067">ATP-binding</keyword>
<comment type="similarity">
    <text evidence="1">Belongs to the ATP-dependent AMP-binding enzyme family.</text>
</comment>
<dbReference type="PANTHER" id="PTHR42921">
    <property type="entry name" value="ACETOACETYL-COA SYNTHETASE"/>
    <property type="match status" value="1"/>
</dbReference>
<gene>
    <name evidence="7" type="ORF">TRUGW13939_11364</name>
</gene>
<dbReference type="AlphaFoldDB" id="A0A7H8REQ6"/>
<evidence type="ECO:0000313" key="8">
    <source>
        <dbReference type="Proteomes" id="UP000509510"/>
    </source>
</evidence>
<dbReference type="GO" id="GO:0030729">
    <property type="term" value="F:acetoacetate-CoA ligase activity"/>
    <property type="evidence" value="ECO:0007669"/>
    <property type="project" value="InterPro"/>
</dbReference>
<evidence type="ECO:0000259" key="6">
    <source>
        <dbReference type="Pfam" id="PF16177"/>
    </source>
</evidence>
<proteinExistence type="inferred from homology"/>
<dbReference type="InterPro" id="IPR045851">
    <property type="entry name" value="AMP-bd_C_sf"/>
</dbReference>
<accession>A0A7H8REQ6</accession>
<evidence type="ECO:0000256" key="1">
    <source>
        <dbReference type="ARBA" id="ARBA00006432"/>
    </source>
</evidence>
<organism evidence="7 8">
    <name type="scientific">Talaromyces rugulosus</name>
    <name type="common">Penicillium rugulosum</name>
    <dbReference type="NCBI Taxonomy" id="121627"/>
    <lineage>
        <taxon>Eukaryota</taxon>
        <taxon>Fungi</taxon>
        <taxon>Dikarya</taxon>
        <taxon>Ascomycota</taxon>
        <taxon>Pezizomycotina</taxon>
        <taxon>Eurotiomycetes</taxon>
        <taxon>Eurotiomycetidae</taxon>
        <taxon>Eurotiales</taxon>
        <taxon>Trichocomaceae</taxon>
        <taxon>Talaromyces</taxon>
        <taxon>Talaromyces sect. Islandici</taxon>
    </lineage>
</organism>